<dbReference type="GO" id="GO:0009423">
    <property type="term" value="P:chorismate biosynthetic process"/>
    <property type="evidence" value="ECO:0007669"/>
    <property type="project" value="UniProtKB-UniRule"/>
</dbReference>
<keyword evidence="8" id="KW-0028">Amino-acid biosynthesis</keyword>
<evidence type="ECO:0000313" key="12">
    <source>
        <dbReference type="EMBL" id="QCI21690.1"/>
    </source>
</evidence>
<dbReference type="Pfam" id="PF01220">
    <property type="entry name" value="DHquinase_II"/>
    <property type="match status" value="1"/>
</dbReference>
<comment type="subunit">
    <text evidence="5 8">Homododecamer.</text>
</comment>
<dbReference type="InterPro" id="IPR018509">
    <property type="entry name" value="DHquinase_II_CS"/>
</dbReference>
<evidence type="ECO:0000256" key="11">
    <source>
        <dbReference type="PIRSR" id="PIRSR001399-3"/>
    </source>
</evidence>
<evidence type="ECO:0000256" key="7">
    <source>
        <dbReference type="ARBA" id="ARBA00023239"/>
    </source>
</evidence>
<dbReference type="PANTHER" id="PTHR21272">
    <property type="entry name" value="CATABOLIC 3-DEHYDROQUINASE"/>
    <property type="match status" value="1"/>
</dbReference>
<evidence type="ECO:0000256" key="5">
    <source>
        <dbReference type="ARBA" id="ARBA00011193"/>
    </source>
</evidence>
<comment type="pathway">
    <text evidence="3 8">Metabolic intermediate biosynthesis; chorismate biosynthesis; chorismate from D-erythrose 4-phosphate and phosphoenolpyruvate: step 3/7.</text>
</comment>
<feature type="binding site" evidence="8 10">
    <location>
        <begin position="104"/>
        <end position="105"/>
    </location>
    <ligand>
        <name>substrate</name>
    </ligand>
</feature>
<dbReference type="InterPro" id="IPR036441">
    <property type="entry name" value="DHquinase_II_sf"/>
</dbReference>
<dbReference type="GO" id="GO:0009073">
    <property type="term" value="P:aromatic amino acid family biosynthetic process"/>
    <property type="evidence" value="ECO:0007669"/>
    <property type="project" value="UniProtKB-KW"/>
</dbReference>
<dbReference type="CDD" id="cd00466">
    <property type="entry name" value="DHQase_II"/>
    <property type="match status" value="1"/>
</dbReference>
<evidence type="ECO:0000256" key="9">
    <source>
        <dbReference type="PIRSR" id="PIRSR001399-1"/>
    </source>
</evidence>
<sequence length="153" mass="17110">MKKNINVLLINGPNLNLLGTRENEIYGHITLTDLLKKLEKQAKKLNIILHHIQSNAENVLIDNIHSAKNSIDYIIINAAAFTHTSIAIRDALIAVDIPFIEVHISNIYAREDFRSHSWLSNISKGVICGLGLDGYSFALQAIFNRAIKKNKPS</sequence>
<dbReference type="OrthoDB" id="9790793at2"/>
<dbReference type="NCBIfam" id="NF003807">
    <property type="entry name" value="PRK05395.1-4"/>
    <property type="match status" value="1"/>
</dbReference>
<feature type="active site" description="Proton donor" evidence="8 9">
    <location>
        <position position="103"/>
    </location>
</feature>
<dbReference type="GO" id="GO:0008652">
    <property type="term" value="P:amino acid biosynthetic process"/>
    <property type="evidence" value="ECO:0007669"/>
    <property type="project" value="UniProtKB-KW"/>
</dbReference>
<proteinExistence type="inferred from homology"/>
<name>A0A4D6Y6Y9_9GAMM</name>
<dbReference type="PIRSF" id="PIRSF001399">
    <property type="entry name" value="DHquinase_II"/>
    <property type="match status" value="1"/>
</dbReference>
<protein>
    <recommendedName>
        <fullName evidence="6 8">3-dehydroquinate dehydratase</fullName>
        <shortName evidence="8">3-dehydroquinase</shortName>
        <ecNumber evidence="6 8">4.2.1.10</ecNumber>
    </recommendedName>
    <alternativeName>
        <fullName evidence="8">Type II DHQase</fullName>
    </alternativeName>
</protein>
<keyword evidence="8" id="KW-0057">Aromatic amino acid biosynthesis</keyword>
<dbReference type="RefSeq" id="WP_158356660.1">
    <property type="nucleotide sequence ID" value="NZ_CP034873.1"/>
</dbReference>
<dbReference type="NCBIfam" id="NF003804">
    <property type="entry name" value="PRK05395.1-1"/>
    <property type="match status" value="1"/>
</dbReference>
<evidence type="ECO:0000256" key="8">
    <source>
        <dbReference type="HAMAP-Rule" id="MF_00169"/>
    </source>
</evidence>
<dbReference type="PANTHER" id="PTHR21272:SF3">
    <property type="entry name" value="CATABOLIC 3-DEHYDROQUINASE"/>
    <property type="match status" value="1"/>
</dbReference>
<dbReference type="Proteomes" id="UP000298773">
    <property type="component" value="Chromosome"/>
</dbReference>
<dbReference type="GO" id="GO:0003855">
    <property type="term" value="F:3-dehydroquinate dehydratase activity"/>
    <property type="evidence" value="ECO:0007669"/>
    <property type="project" value="UniProtKB-UniRule"/>
</dbReference>
<feature type="active site" description="Proton acceptor" evidence="8 9">
    <location>
        <position position="26"/>
    </location>
</feature>
<evidence type="ECO:0000256" key="1">
    <source>
        <dbReference type="ARBA" id="ARBA00001864"/>
    </source>
</evidence>
<evidence type="ECO:0000256" key="10">
    <source>
        <dbReference type="PIRSR" id="PIRSR001399-2"/>
    </source>
</evidence>
<keyword evidence="7 8" id="KW-0456">Lyase</keyword>
<feature type="binding site" evidence="8 10">
    <location>
        <position position="83"/>
    </location>
    <ligand>
        <name>substrate</name>
    </ligand>
</feature>
<accession>A0A4D6Y6Y9</accession>
<dbReference type="GO" id="GO:0019631">
    <property type="term" value="P:quinate catabolic process"/>
    <property type="evidence" value="ECO:0007669"/>
    <property type="project" value="TreeGrafter"/>
</dbReference>
<evidence type="ECO:0000256" key="3">
    <source>
        <dbReference type="ARBA" id="ARBA00004902"/>
    </source>
</evidence>
<dbReference type="AlphaFoldDB" id="A0A4D6Y6Y9"/>
<comment type="function">
    <text evidence="2 8">Catalyzes a trans-dehydration via an enolate intermediate.</text>
</comment>
<dbReference type="EMBL" id="CP034873">
    <property type="protein sequence ID" value="QCI21690.1"/>
    <property type="molecule type" value="Genomic_DNA"/>
</dbReference>
<dbReference type="InterPro" id="IPR001874">
    <property type="entry name" value="DHquinase_II"/>
</dbReference>
<comment type="catalytic activity">
    <reaction evidence="1 8">
        <text>3-dehydroquinate = 3-dehydroshikimate + H2O</text>
        <dbReference type="Rhea" id="RHEA:21096"/>
        <dbReference type="ChEBI" id="CHEBI:15377"/>
        <dbReference type="ChEBI" id="CHEBI:16630"/>
        <dbReference type="ChEBI" id="CHEBI:32364"/>
        <dbReference type="EC" id="4.2.1.10"/>
    </reaction>
</comment>
<reference evidence="12 13" key="1">
    <citation type="submission" date="2018-12" db="EMBL/GenBank/DDBJ databases">
        <authorList>
            <person name="Chong R.A."/>
        </authorList>
    </citation>
    <scope>NUCLEOTIDE SEQUENCE [LARGE SCALE GENOMIC DNA]</scope>
    <source>
        <strain evidence="12 13">Hta</strain>
    </source>
</reference>
<evidence type="ECO:0000256" key="2">
    <source>
        <dbReference type="ARBA" id="ARBA00003924"/>
    </source>
</evidence>
<dbReference type="PROSITE" id="PS01029">
    <property type="entry name" value="DEHYDROQUINASE_II"/>
    <property type="match status" value="1"/>
</dbReference>
<reference evidence="12 13" key="2">
    <citation type="submission" date="2019-05" db="EMBL/GenBank/DDBJ databases">
        <title>Genome evolution of the obligate endosymbiont Buchnera aphidicola.</title>
        <authorList>
            <person name="Moran N.A."/>
        </authorList>
    </citation>
    <scope>NUCLEOTIDE SEQUENCE [LARGE SCALE GENOMIC DNA]</scope>
    <source>
        <strain evidence="12 13">Hta</strain>
    </source>
</reference>
<dbReference type="NCBIfam" id="NF003805">
    <property type="entry name" value="PRK05395.1-2"/>
    <property type="match status" value="1"/>
</dbReference>
<dbReference type="SUPFAM" id="SSF52304">
    <property type="entry name" value="Type II 3-dehydroquinate dehydratase"/>
    <property type="match status" value="1"/>
</dbReference>
<dbReference type="Gene3D" id="3.40.50.9100">
    <property type="entry name" value="Dehydroquinase, class II"/>
    <property type="match status" value="1"/>
</dbReference>
<evidence type="ECO:0000256" key="4">
    <source>
        <dbReference type="ARBA" id="ARBA00011037"/>
    </source>
</evidence>
<evidence type="ECO:0000313" key="13">
    <source>
        <dbReference type="Proteomes" id="UP000298773"/>
    </source>
</evidence>
<dbReference type="EC" id="4.2.1.10" evidence="6 8"/>
<feature type="binding site" evidence="8 10">
    <location>
        <position position="90"/>
    </location>
    <ligand>
        <name>substrate</name>
    </ligand>
</feature>
<feature type="site" description="Transition state stabilizer" evidence="8 11">
    <location>
        <position position="21"/>
    </location>
</feature>
<organism evidence="12 13">
    <name type="scientific">Buchnera aphidicola</name>
    <name type="common">Hyadaphis tataricae</name>
    <dbReference type="NCBI Taxonomy" id="1241859"/>
    <lineage>
        <taxon>Bacteria</taxon>
        <taxon>Pseudomonadati</taxon>
        <taxon>Pseudomonadota</taxon>
        <taxon>Gammaproteobacteria</taxon>
        <taxon>Enterobacterales</taxon>
        <taxon>Erwiniaceae</taxon>
        <taxon>Buchnera</taxon>
    </lineage>
</organism>
<dbReference type="NCBIfam" id="NF003806">
    <property type="entry name" value="PRK05395.1-3"/>
    <property type="match status" value="1"/>
</dbReference>
<evidence type="ECO:0000256" key="6">
    <source>
        <dbReference type="ARBA" id="ARBA00012060"/>
    </source>
</evidence>
<dbReference type="UniPathway" id="UPA00053">
    <property type="reaction ID" value="UER00086"/>
</dbReference>
<dbReference type="HAMAP" id="MF_00169">
    <property type="entry name" value="AroQ"/>
    <property type="match status" value="1"/>
</dbReference>
<feature type="binding site" evidence="8 10">
    <location>
        <position position="77"/>
    </location>
    <ligand>
        <name>substrate</name>
    </ligand>
</feature>
<feature type="binding site" evidence="8 10">
    <location>
        <position position="114"/>
    </location>
    <ligand>
        <name>substrate</name>
    </ligand>
</feature>
<comment type="similarity">
    <text evidence="4 8">Belongs to the type-II 3-dehydroquinase family.</text>
</comment>
<gene>
    <name evidence="8 12" type="primary">aroQ</name>
    <name evidence="12" type="ORF">D9V69_01985</name>
</gene>
<dbReference type="NCBIfam" id="TIGR01088">
    <property type="entry name" value="aroQ"/>
    <property type="match status" value="1"/>
</dbReference>